<evidence type="ECO:0000313" key="2">
    <source>
        <dbReference type="EMBL" id="CAD7628060.1"/>
    </source>
</evidence>
<dbReference type="Proteomes" id="UP000759131">
    <property type="component" value="Unassembled WGS sequence"/>
</dbReference>
<feature type="compositionally biased region" description="Basic and acidic residues" evidence="1">
    <location>
        <begin position="136"/>
        <end position="149"/>
    </location>
</feature>
<feature type="region of interest" description="Disordered" evidence="1">
    <location>
        <begin position="128"/>
        <end position="149"/>
    </location>
</feature>
<dbReference type="OrthoDB" id="6499176at2759"/>
<accession>A0A7R9KU45</accession>
<protein>
    <submittedName>
        <fullName evidence="2">Uncharacterized protein</fullName>
    </submittedName>
</protein>
<dbReference type="EMBL" id="OC859898">
    <property type="protein sequence ID" value="CAD7628060.1"/>
    <property type="molecule type" value="Genomic_DNA"/>
</dbReference>
<dbReference type="AlphaFoldDB" id="A0A7R9KU45"/>
<feature type="region of interest" description="Disordered" evidence="1">
    <location>
        <begin position="161"/>
        <end position="184"/>
    </location>
</feature>
<evidence type="ECO:0000256" key="1">
    <source>
        <dbReference type="SAM" id="MobiDB-lite"/>
    </source>
</evidence>
<feature type="compositionally biased region" description="Basic and acidic residues" evidence="1">
    <location>
        <begin position="1"/>
        <end position="22"/>
    </location>
</feature>
<proteinExistence type="predicted"/>
<feature type="region of interest" description="Disordered" evidence="1">
    <location>
        <begin position="1"/>
        <end position="73"/>
    </location>
</feature>
<sequence>MSYRRESPCMKYFEKARGDPGVRKSLSATRFPPIRRTSDPSSDDSDDFHQLDIGEDQSSSISRSSSESCHSLGSNRCQLRKLDEIRSSRSSLNKMQLFDDNFHNNNNESLDDFKSRLRLRRSVKNRDQSYNYGDNEGDRSDFSYDSATKEAHEEILRNAESLRLEQVRHPKPSLPSPLGPRGCD</sequence>
<name>A0A7R9KU45_9ACAR</name>
<evidence type="ECO:0000313" key="3">
    <source>
        <dbReference type="Proteomes" id="UP000759131"/>
    </source>
</evidence>
<gene>
    <name evidence="2" type="ORF">OSB1V03_LOCUS8482</name>
</gene>
<dbReference type="EMBL" id="CAJPIZ010005323">
    <property type="protein sequence ID" value="CAG2108490.1"/>
    <property type="molecule type" value="Genomic_DNA"/>
</dbReference>
<keyword evidence="3" id="KW-1185">Reference proteome</keyword>
<organism evidence="2">
    <name type="scientific">Medioppia subpectinata</name>
    <dbReference type="NCBI Taxonomy" id="1979941"/>
    <lineage>
        <taxon>Eukaryota</taxon>
        <taxon>Metazoa</taxon>
        <taxon>Ecdysozoa</taxon>
        <taxon>Arthropoda</taxon>
        <taxon>Chelicerata</taxon>
        <taxon>Arachnida</taxon>
        <taxon>Acari</taxon>
        <taxon>Acariformes</taxon>
        <taxon>Sarcoptiformes</taxon>
        <taxon>Oribatida</taxon>
        <taxon>Brachypylina</taxon>
        <taxon>Oppioidea</taxon>
        <taxon>Oppiidae</taxon>
        <taxon>Medioppia</taxon>
    </lineage>
</organism>
<reference evidence="2" key="1">
    <citation type="submission" date="2020-11" db="EMBL/GenBank/DDBJ databases">
        <authorList>
            <person name="Tran Van P."/>
        </authorList>
    </citation>
    <scope>NUCLEOTIDE SEQUENCE</scope>
</reference>
<feature type="compositionally biased region" description="Low complexity" evidence="1">
    <location>
        <begin position="58"/>
        <end position="73"/>
    </location>
</feature>